<feature type="coiled-coil region" evidence="1">
    <location>
        <begin position="102"/>
        <end position="144"/>
    </location>
</feature>
<dbReference type="Proteomes" id="UP000055024">
    <property type="component" value="Unassembled WGS sequence"/>
</dbReference>
<dbReference type="AlphaFoldDB" id="A0A0V1GWG1"/>
<sequence>MHVSDDENKTNFCKLSFVVCPDLSLTAERCADESCNEPYYCYNGWCCSKKSANGIGAYPYGRFDVFDLLIPNTEWIEKQYGLYITFPRPIVEALNGVDNNIVEIIDELKEKLEDNKETALENLIEEIKEKQDQLEEAVNENQLNFDDVVEAINNEKESKEIQEEIGN</sequence>
<organism evidence="2 3">
    <name type="scientific">Trichinella zimbabwensis</name>
    <dbReference type="NCBI Taxonomy" id="268475"/>
    <lineage>
        <taxon>Eukaryota</taxon>
        <taxon>Metazoa</taxon>
        <taxon>Ecdysozoa</taxon>
        <taxon>Nematoda</taxon>
        <taxon>Enoplea</taxon>
        <taxon>Dorylaimia</taxon>
        <taxon>Trichinellida</taxon>
        <taxon>Trichinellidae</taxon>
        <taxon>Trichinella</taxon>
    </lineage>
</organism>
<gene>
    <name evidence="2" type="ORF">T11_13966</name>
</gene>
<keyword evidence="1" id="KW-0175">Coiled coil</keyword>
<dbReference type="OrthoDB" id="5914050at2759"/>
<proteinExistence type="predicted"/>
<protein>
    <submittedName>
        <fullName evidence="2">Uncharacterized protein</fullName>
    </submittedName>
</protein>
<keyword evidence="3" id="KW-1185">Reference proteome</keyword>
<evidence type="ECO:0000313" key="2">
    <source>
        <dbReference type="EMBL" id="KRZ02525.1"/>
    </source>
</evidence>
<evidence type="ECO:0000256" key="1">
    <source>
        <dbReference type="SAM" id="Coils"/>
    </source>
</evidence>
<name>A0A0V1GWG1_9BILA</name>
<accession>A0A0V1GWG1</accession>
<dbReference type="EMBL" id="JYDP01000226">
    <property type="protein sequence ID" value="KRZ02525.1"/>
    <property type="molecule type" value="Genomic_DNA"/>
</dbReference>
<reference evidence="2 3" key="1">
    <citation type="submission" date="2015-01" db="EMBL/GenBank/DDBJ databases">
        <title>Evolution of Trichinella species and genotypes.</title>
        <authorList>
            <person name="Korhonen P.K."/>
            <person name="Edoardo P."/>
            <person name="Giuseppe L.R."/>
            <person name="Gasser R.B."/>
        </authorList>
    </citation>
    <scope>NUCLEOTIDE SEQUENCE [LARGE SCALE GENOMIC DNA]</scope>
    <source>
        <strain evidence="2">ISS1029</strain>
    </source>
</reference>
<evidence type="ECO:0000313" key="3">
    <source>
        <dbReference type="Proteomes" id="UP000055024"/>
    </source>
</evidence>
<comment type="caution">
    <text evidence="2">The sequence shown here is derived from an EMBL/GenBank/DDBJ whole genome shotgun (WGS) entry which is preliminary data.</text>
</comment>